<evidence type="ECO:0000259" key="3">
    <source>
        <dbReference type="Pfam" id="PF24314"/>
    </source>
</evidence>
<dbReference type="EMBL" id="UGHZ01000001">
    <property type="protein sequence ID" value="STP09138.1"/>
    <property type="molecule type" value="Genomic_DNA"/>
</dbReference>
<dbReference type="Pfam" id="PF13180">
    <property type="entry name" value="PDZ_2"/>
    <property type="match status" value="1"/>
</dbReference>
<gene>
    <name evidence="4" type="ORF">NCTC12221_00568</name>
</gene>
<organism evidence="4 5">
    <name type="scientific">Helicobacter cinaedi</name>
    <dbReference type="NCBI Taxonomy" id="213"/>
    <lineage>
        <taxon>Bacteria</taxon>
        <taxon>Pseudomonadati</taxon>
        <taxon>Campylobacterota</taxon>
        <taxon>Epsilonproteobacteria</taxon>
        <taxon>Campylobacterales</taxon>
        <taxon>Helicobacteraceae</taxon>
        <taxon>Helicobacter</taxon>
    </lineage>
</organism>
<evidence type="ECO:0000256" key="1">
    <source>
        <dbReference type="SAM" id="SignalP"/>
    </source>
</evidence>
<dbReference type="Proteomes" id="UP000255335">
    <property type="component" value="Unassembled WGS sequence"/>
</dbReference>
<keyword evidence="1" id="KW-0732">Signal</keyword>
<sequence length="358" mass="40544">MLKHTKPLLLIMLVIALILSLCSHAFAYDYSHCVKYFKAASTPVDSSYAISLKVGTTQHHILYAKTPPKNVKILKADPFVGLYLLALPKTKQSYELLPLDKRTLNDKKLAIISANHAPSIGHITKRQNGFIDYAGFSNKTSQNGVLGNICYQIYGLGVGNNGFIEKKYIDRFLHQKSAYYGDLGIRFYSQKPIVSFIDPFFPNNPFQPQDEILSINGTKVSNSGQIEWIMSNLKKDSQAKVLIKRSGKTMTLLVKVNQRYGGFLLRETFLERFGITLNDEMIIQSTNPAIAGRFSQLRVNDKILFINKNPIITQSTDTTHKRFERLKMLLSQAAFNEEFDGKIQLLILRDGLEIFIKI</sequence>
<protein>
    <submittedName>
        <fullName evidence="4">Periplasmic protein</fullName>
    </submittedName>
</protein>
<feature type="signal peptide" evidence="1">
    <location>
        <begin position="1"/>
        <end position="27"/>
    </location>
</feature>
<feature type="domain" description="DUF7488" evidence="3">
    <location>
        <begin position="26"/>
        <end position="176"/>
    </location>
</feature>
<feature type="chain" id="PRO_5017036062" evidence="1">
    <location>
        <begin position="28"/>
        <end position="358"/>
    </location>
</feature>
<dbReference type="SUPFAM" id="SSF50156">
    <property type="entry name" value="PDZ domain-like"/>
    <property type="match status" value="1"/>
</dbReference>
<proteinExistence type="predicted"/>
<dbReference type="InterPro" id="IPR036034">
    <property type="entry name" value="PDZ_sf"/>
</dbReference>
<evidence type="ECO:0000313" key="4">
    <source>
        <dbReference type="EMBL" id="STP09138.1"/>
    </source>
</evidence>
<dbReference type="Pfam" id="PF24314">
    <property type="entry name" value="DUF7488"/>
    <property type="match status" value="1"/>
</dbReference>
<evidence type="ECO:0000259" key="2">
    <source>
        <dbReference type="Pfam" id="PF13180"/>
    </source>
</evidence>
<reference evidence="4 5" key="1">
    <citation type="submission" date="2018-06" db="EMBL/GenBank/DDBJ databases">
        <authorList>
            <consortium name="Pathogen Informatics"/>
            <person name="Doyle S."/>
        </authorList>
    </citation>
    <scope>NUCLEOTIDE SEQUENCE [LARGE SCALE GENOMIC DNA]</scope>
    <source>
        <strain evidence="4 5">NCTC12221</strain>
    </source>
</reference>
<dbReference type="AlphaFoldDB" id="A0A377JN16"/>
<dbReference type="InterPro" id="IPR001478">
    <property type="entry name" value="PDZ"/>
</dbReference>
<name>A0A377JN16_9HELI</name>
<dbReference type="Gene3D" id="2.30.42.10">
    <property type="match status" value="1"/>
</dbReference>
<dbReference type="InterPro" id="IPR055911">
    <property type="entry name" value="DUF7488"/>
</dbReference>
<feature type="domain" description="PDZ" evidence="2">
    <location>
        <begin position="181"/>
        <end position="256"/>
    </location>
</feature>
<evidence type="ECO:0000313" key="5">
    <source>
        <dbReference type="Proteomes" id="UP000255335"/>
    </source>
</evidence>
<accession>A0A377JN16</accession>